<sequence>MKRLREEELRKHRHNIKEILLCSNATPIRKYAIGYVCCFCTKNFPEAADLKEHTIKEHDENTKSEFMKKERMQHFVVKLDITALKCTLCEKGLLTVEDLITHLQNEHDKTMFTDIKSHIIPFKFEDAKLKCSFCPHTFDRFKVLQEHMYTHYDNFVCNVCGTGFVNERMLYNHKLTHKVGHFKCCVPRNVNAPIRLGNPKNVTRTRRRIAEPKDIKINEITKHRSNIHLILQCTNATPIRCRGGIGYACSFCGDEYPDPADLKKHTLEVHDDKAKLKFMAGKMMFSYLVKLDITDLTCKICNGKFDTLELISDHLMKTHDKKMFTDIKNHVMTFKFGDDALKCMFCQNVYYKFKNLQQHMNVHYRNFVCEFCDAGFINKNVLTCHVEGHKTGTFKCDLCPKVFDTHRKKKSHEKSVHIHANLLNKCGYCQMKFTNYKKKDEHLVKVHGVTMKTIRCHACDKTFDNKGALSTHTKRDHLMERKYKCTECDMGFYLPNALKLHMVKHTGERTFKCTVCSKSYGRHKTLREHMRIHNDDRRFKCEHCGQAFVQKCSWKGHMRSRHGELV</sequence>
<dbReference type="SMART" id="SM00355">
    <property type="entry name" value="ZnF_C2H2"/>
    <property type="match status" value="14"/>
</dbReference>
<feature type="domain" description="C2H2-type" evidence="6">
    <location>
        <begin position="539"/>
        <end position="562"/>
    </location>
</feature>
<dbReference type="PANTHER" id="PTHR24379">
    <property type="entry name" value="KRAB AND ZINC FINGER DOMAIN-CONTAINING"/>
    <property type="match status" value="1"/>
</dbReference>
<dbReference type="Pfam" id="PF00096">
    <property type="entry name" value="zf-C2H2"/>
    <property type="match status" value="5"/>
</dbReference>
<evidence type="ECO:0000256" key="2">
    <source>
        <dbReference type="ARBA" id="ARBA00022737"/>
    </source>
</evidence>
<feature type="domain" description="C2H2-type" evidence="6">
    <location>
        <begin position="454"/>
        <end position="482"/>
    </location>
</feature>
<feature type="domain" description="C2H2-type" evidence="6">
    <location>
        <begin position="483"/>
        <end position="510"/>
    </location>
</feature>
<feature type="domain" description="C2H2-type" evidence="6">
    <location>
        <begin position="511"/>
        <end position="538"/>
    </location>
</feature>
<organism evidence="7 8">
    <name type="scientific">Helicoverpa armigera</name>
    <name type="common">Cotton bollworm</name>
    <name type="synonym">Heliothis armigera</name>
    <dbReference type="NCBI Taxonomy" id="29058"/>
    <lineage>
        <taxon>Eukaryota</taxon>
        <taxon>Metazoa</taxon>
        <taxon>Ecdysozoa</taxon>
        <taxon>Arthropoda</taxon>
        <taxon>Hexapoda</taxon>
        <taxon>Insecta</taxon>
        <taxon>Pterygota</taxon>
        <taxon>Neoptera</taxon>
        <taxon>Endopterygota</taxon>
        <taxon>Lepidoptera</taxon>
        <taxon>Glossata</taxon>
        <taxon>Ditrysia</taxon>
        <taxon>Noctuoidea</taxon>
        <taxon>Noctuidae</taxon>
        <taxon>Heliothinae</taxon>
        <taxon>Helicoverpa</taxon>
    </lineage>
</organism>
<evidence type="ECO:0000256" key="5">
    <source>
        <dbReference type="PROSITE-ProRule" id="PRU00042"/>
    </source>
</evidence>
<keyword evidence="2" id="KW-0677">Repeat</keyword>
<dbReference type="EMBL" id="KZ150113">
    <property type="protein sequence ID" value="PZC73307.1"/>
    <property type="molecule type" value="Genomic_DNA"/>
</dbReference>
<keyword evidence="1" id="KW-0479">Metal-binding</keyword>
<dbReference type="InterPro" id="IPR013087">
    <property type="entry name" value="Znf_C2H2_type"/>
</dbReference>
<dbReference type="FunFam" id="3.30.160.60:FF:000624">
    <property type="entry name" value="zinc finger protein 697"/>
    <property type="match status" value="1"/>
</dbReference>
<feature type="domain" description="C2H2-type" evidence="6">
    <location>
        <begin position="394"/>
        <end position="417"/>
    </location>
</feature>
<gene>
    <name evidence="7" type="primary">HaOG209697</name>
    <name evidence="7" type="ORF">B5X24_HaOG209697</name>
</gene>
<reference evidence="7 8" key="1">
    <citation type="journal article" date="2017" name="BMC Biol.">
        <title>Genomic innovations, transcriptional plasticity and gene loss underlying the evolution and divergence of two highly polyphagous and invasive Helicoverpa pest species.</title>
        <authorList>
            <person name="Pearce S.L."/>
            <person name="Clarke D.F."/>
            <person name="East P.D."/>
            <person name="Elfekih S."/>
            <person name="Gordon K.H."/>
            <person name="Jermiin L.S."/>
            <person name="McGaughran A."/>
            <person name="Oakeshott J.G."/>
            <person name="Papanikolaou A."/>
            <person name="Perera O.P."/>
            <person name="Rane R.V."/>
            <person name="Richards S."/>
            <person name="Tay W.T."/>
            <person name="Walsh T.K."/>
            <person name="Anderson A."/>
            <person name="Anderson C.J."/>
            <person name="Asgari S."/>
            <person name="Board P.G."/>
            <person name="Bretschneider A."/>
            <person name="Campbell P.M."/>
            <person name="Chertemps T."/>
            <person name="Christeller J.T."/>
            <person name="Coppin C.W."/>
            <person name="Downes S.J."/>
            <person name="Duan G."/>
            <person name="Farnsworth C.A."/>
            <person name="Good R.T."/>
            <person name="Han L.B."/>
            <person name="Han Y.C."/>
            <person name="Hatje K."/>
            <person name="Horne I."/>
            <person name="Huang Y.P."/>
            <person name="Hughes D.S."/>
            <person name="Jacquin-Joly E."/>
            <person name="James W."/>
            <person name="Jhangiani S."/>
            <person name="Kollmar M."/>
            <person name="Kuwar S.S."/>
            <person name="Li S."/>
            <person name="Liu N.Y."/>
            <person name="Maibeche M.T."/>
            <person name="Miller J.R."/>
            <person name="Montagne N."/>
            <person name="Perry T."/>
            <person name="Qu J."/>
            <person name="Song S.V."/>
            <person name="Sutton G.G."/>
            <person name="Vogel H."/>
            <person name="Walenz B.P."/>
            <person name="Xu W."/>
            <person name="Zhang H.J."/>
            <person name="Zou Z."/>
            <person name="Batterham P."/>
            <person name="Edwards O.R."/>
            <person name="Feyereisen R."/>
            <person name="Gibbs R.A."/>
            <person name="Heckel D.G."/>
            <person name="McGrath A."/>
            <person name="Robin C."/>
            <person name="Scherer S.E."/>
            <person name="Worley K.C."/>
            <person name="Wu Y.D."/>
        </authorList>
    </citation>
    <scope>NUCLEOTIDE SEQUENCE [LARGE SCALE GENOMIC DNA]</scope>
    <source>
        <strain evidence="7">Harm_GR_Male_#8</strain>
        <tissue evidence="7">Whole organism</tissue>
    </source>
</reference>
<evidence type="ECO:0000313" key="7">
    <source>
        <dbReference type="EMBL" id="PZC73307.1"/>
    </source>
</evidence>
<keyword evidence="8" id="KW-1185">Reference proteome</keyword>
<proteinExistence type="predicted"/>
<dbReference type="GO" id="GO:0008270">
    <property type="term" value="F:zinc ion binding"/>
    <property type="evidence" value="ECO:0007669"/>
    <property type="project" value="UniProtKB-KW"/>
</dbReference>
<dbReference type="AlphaFoldDB" id="A0A2W1BJ82"/>
<accession>A0A2W1BJ82</accession>
<feature type="domain" description="C2H2-type" evidence="6">
    <location>
        <begin position="35"/>
        <end position="63"/>
    </location>
</feature>
<dbReference type="Proteomes" id="UP000249218">
    <property type="component" value="Unassembled WGS sequence"/>
</dbReference>
<dbReference type="PANTHER" id="PTHR24379:SF121">
    <property type="entry name" value="C2H2-TYPE DOMAIN-CONTAINING PROTEIN"/>
    <property type="match status" value="1"/>
</dbReference>
<feature type="domain" description="C2H2-type" evidence="6">
    <location>
        <begin position="155"/>
        <end position="177"/>
    </location>
</feature>
<feature type="domain" description="C2H2-type" evidence="6">
    <location>
        <begin position="247"/>
        <end position="275"/>
    </location>
</feature>
<dbReference type="OrthoDB" id="6077919at2759"/>
<keyword evidence="4" id="KW-0862">Zinc</keyword>
<name>A0A2W1BJ82_HELAM</name>
<dbReference type="PROSITE" id="PS00028">
    <property type="entry name" value="ZINC_FINGER_C2H2_1"/>
    <property type="match status" value="12"/>
</dbReference>
<dbReference type="SUPFAM" id="SSF57667">
    <property type="entry name" value="beta-beta-alpha zinc fingers"/>
    <property type="match status" value="5"/>
</dbReference>
<protein>
    <recommendedName>
        <fullName evidence="6">C2H2-type domain-containing protein</fullName>
    </recommendedName>
</protein>
<dbReference type="Gene3D" id="3.30.160.60">
    <property type="entry name" value="Classic Zinc Finger"/>
    <property type="match status" value="8"/>
</dbReference>
<dbReference type="InterPro" id="IPR036236">
    <property type="entry name" value="Znf_C2H2_sf"/>
</dbReference>
<evidence type="ECO:0000313" key="8">
    <source>
        <dbReference type="Proteomes" id="UP000249218"/>
    </source>
</evidence>
<evidence type="ECO:0000259" key="6">
    <source>
        <dbReference type="PROSITE" id="PS50157"/>
    </source>
</evidence>
<dbReference type="PROSITE" id="PS50157">
    <property type="entry name" value="ZINC_FINGER_C2H2_2"/>
    <property type="match status" value="8"/>
</dbReference>
<evidence type="ECO:0000256" key="4">
    <source>
        <dbReference type="ARBA" id="ARBA00022833"/>
    </source>
</evidence>
<keyword evidence="3 5" id="KW-0863">Zinc-finger</keyword>
<evidence type="ECO:0000256" key="1">
    <source>
        <dbReference type="ARBA" id="ARBA00022723"/>
    </source>
</evidence>
<evidence type="ECO:0000256" key="3">
    <source>
        <dbReference type="ARBA" id="ARBA00022771"/>
    </source>
</evidence>